<keyword evidence="4" id="KW-0012">Acyltransferase</keyword>
<dbReference type="PANTHER" id="PTHR43300">
    <property type="entry name" value="ACETYLTRANSFERASE"/>
    <property type="match status" value="1"/>
</dbReference>
<dbReference type="InterPro" id="IPR011004">
    <property type="entry name" value="Trimer_LpxA-like_sf"/>
</dbReference>
<gene>
    <name evidence="5" type="ORF">CG50_01880</name>
</gene>
<reference evidence="5 6" key="1">
    <citation type="submission" date="2014-03" db="EMBL/GenBank/DDBJ databases">
        <title>Genome of Paenirhodobacter enshiensis DW2-9.</title>
        <authorList>
            <person name="Wang D."/>
            <person name="Wang G."/>
        </authorList>
    </citation>
    <scope>NUCLEOTIDE SEQUENCE [LARGE SCALE GENOMIC DNA]</scope>
    <source>
        <strain evidence="5 6">DW2-9</strain>
    </source>
</reference>
<evidence type="ECO:0000256" key="1">
    <source>
        <dbReference type="ARBA" id="ARBA00007274"/>
    </source>
</evidence>
<dbReference type="InterPro" id="IPR050179">
    <property type="entry name" value="Trans_hexapeptide_repeat"/>
</dbReference>
<dbReference type="Gene3D" id="2.160.10.10">
    <property type="entry name" value="Hexapeptide repeat proteins"/>
    <property type="match status" value="1"/>
</dbReference>
<evidence type="ECO:0000256" key="4">
    <source>
        <dbReference type="ARBA" id="ARBA00023315"/>
    </source>
</evidence>
<organism evidence="5 6">
    <name type="scientific">Paenirhodobacter enshiensis</name>
    <dbReference type="NCBI Taxonomy" id="1105367"/>
    <lineage>
        <taxon>Bacteria</taxon>
        <taxon>Pseudomonadati</taxon>
        <taxon>Pseudomonadota</taxon>
        <taxon>Alphaproteobacteria</taxon>
        <taxon>Rhodobacterales</taxon>
        <taxon>Rhodobacter group</taxon>
        <taxon>Paenirhodobacter</taxon>
    </lineage>
</organism>
<dbReference type="Pfam" id="PF00132">
    <property type="entry name" value="Hexapep"/>
    <property type="match status" value="1"/>
</dbReference>
<keyword evidence="3" id="KW-0677">Repeat</keyword>
<dbReference type="InterPro" id="IPR001451">
    <property type="entry name" value="Hexapep"/>
</dbReference>
<accession>A0A086XWV0</accession>
<comment type="caution">
    <text evidence="5">The sequence shown here is derived from an EMBL/GenBank/DDBJ whole genome shotgun (WGS) entry which is preliminary data.</text>
</comment>
<dbReference type="InterPro" id="IPR018357">
    <property type="entry name" value="Hexapep_transf_CS"/>
</dbReference>
<proteinExistence type="inferred from homology"/>
<dbReference type="CDD" id="cd03349">
    <property type="entry name" value="LbH_XAT"/>
    <property type="match status" value="1"/>
</dbReference>
<dbReference type="RefSeq" id="WP_036637403.1">
    <property type="nucleotide sequence ID" value="NZ_JFZB01000014.1"/>
</dbReference>
<comment type="similarity">
    <text evidence="1">Belongs to the transferase hexapeptide repeat family.</text>
</comment>
<evidence type="ECO:0000256" key="3">
    <source>
        <dbReference type="ARBA" id="ARBA00022737"/>
    </source>
</evidence>
<keyword evidence="2 5" id="KW-0808">Transferase</keyword>
<name>A0A086XWV0_9RHOB</name>
<keyword evidence="6" id="KW-1185">Reference proteome</keyword>
<protein>
    <submittedName>
        <fullName evidence="5">Chloramphenicol acetyltransferase</fullName>
    </submittedName>
</protein>
<dbReference type="InterPro" id="IPR017694">
    <property type="entry name" value="Phosphonate_tfrase_rpt"/>
</dbReference>
<sequence length="205" mass="22929">MPELSPDGPVLGARCALDNASFGPFTRVGEDSRVQNAHFGAYSYCDRLCDIANAEIGKFANIAAMVRIGATDHPLDRASLHHFMYRQDYYWDGVAPWPEHWQRREARRATIGHDTWIGHAAMVKPGVVLGEGAVVASGAVVTKDVAPYAIVAGVPAKVIRFRLPEDLAQRMIALAWWDWDHETLRERIGDFRTLPVAAFLEKYER</sequence>
<evidence type="ECO:0000313" key="5">
    <source>
        <dbReference type="EMBL" id="KFI26500.1"/>
    </source>
</evidence>
<dbReference type="Proteomes" id="UP000028824">
    <property type="component" value="Unassembled WGS sequence"/>
</dbReference>
<dbReference type="EMBL" id="JFZB01000014">
    <property type="protein sequence ID" value="KFI26500.1"/>
    <property type="molecule type" value="Genomic_DNA"/>
</dbReference>
<dbReference type="PANTHER" id="PTHR43300:SF11">
    <property type="entry name" value="ACETYLTRANSFERASE RV3034C-RELATED"/>
    <property type="match status" value="1"/>
</dbReference>
<dbReference type="GO" id="GO:0016746">
    <property type="term" value="F:acyltransferase activity"/>
    <property type="evidence" value="ECO:0007669"/>
    <property type="project" value="UniProtKB-KW"/>
</dbReference>
<dbReference type="STRING" id="1105367.CG50_01880"/>
<dbReference type="NCBIfam" id="TIGR03308">
    <property type="entry name" value="phn_thr-fam"/>
    <property type="match status" value="1"/>
</dbReference>
<dbReference type="SUPFAM" id="SSF51161">
    <property type="entry name" value="Trimeric LpxA-like enzymes"/>
    <property type="match status" value="1"/>
</dbReference>
<dbReference type="AlphaFoldDB" id="A0A086XWV0"/>
<dbReference type="OrthoDB" id="9815592at2"/>
<dbReference type="PROSITE" id="PS00101">
    <property type="entry name" value="HEXAPEP_TRANSFERASES"/>
    <property type="match status" value="1"/>
</dbReference>
<evidence type="ECO:0000256" key="2">
    <source>
        <dbReference type="ARBA" id="ARBA00022679"/>
    </source>
</evidence>
<evidence type="ECO:0000313" key="6">
    <source>
        <dbReference type="Proteomes" id="UP000028824"/>
    </source>
</evidence>
<dbReference type="eggNOG" id="COG0110">
    <property type="taxonomic scope" value="Bacteria"/>
</dbReference>